<dbReference type="Gene3D" id="1.20.1530.20">
    <property type="match status" value="1"/>
</dbReference>
<dbReference type="Proteomes" id="UP000700059">
    <property type="component" value="Unassembled WGS sequence"/>
</dbReference>
<evidence type="ECO:0000256" key="6">
    <source>
        <dbReference type="ARBA" id="ARBA00022989"/>
    </source>
</evidence>
<feature type="transmembrane region" description="Helical" evidence="8">
    <location>
        <begin position="192"/>
        <end position="210"/>
    </location>
</feature>
<feature type="transmembrane region" description="Helical" evidence="8">
    <location>
        <begin position="31"/>
        <end position="52"/>
    </location>
</feature>
<feature type="transmembrane region" description="Helical" evidence="8">
    <location>
        <begin position="222"/>
        <end position="242"/>
    </location>
</feature>
<comment type="similarity">
    <text evidence="2">Belongs to the auxin efflux carrier (TC 2.A.69) family.</text>
</comment>
<feature type="transmembrane region" description="Helical" evidence="8">
    <location>
        <begin position="90"/>
        <end position="110"/>
    </location>
</feature>
<evidence type="ECO:0000256" key="3">
    <source>
        <dbReference type="ARBA" id="ARBA00022448"/>
    </source>
</evidence>
<evidence type="ECO:0000256" key="2">
    <source>
        <dbReference type="ARBA" id="ARBA00010145"/>
    </source>
</evidence>
<sequence length="300" mass="33104">MLLAMYSIFVFIFIGYMANVLRLVGNKHSGILLGFLVNFALPAQIFNGTYHANVSLDFLLVCLISLLSNLFAGLFILFIGRIFRFERSVLITLCFMAMLGNTLYLGFPFVQGALGEAQANQVIIFDQFVTGIPFAFLAPVLLSLNGKTAFSFSGVLKRLFKSPLFLALICGALFRLIPFEIPQALFAPLKSLAQTATPVALFAIGVQLNLRGILEWKYPTLLLGAKMFIAPLLLFFFVKAFFGEFSNTWKMALIEVAMPPLVSGVAIIYKAGFNAKVALNAVTFGILVSFISIPLWLYFV</sequence>
<feature type="transmembrane region" description="Helical" evidence="8">
    <location>
        <begin position="58"/>
        <end position="78"/>
    </location>
</feature>
<evidence type="ECO:0000313" key="9">
    <source>
        <dbReference type="EMBL" id="MBX7490847.1"/>
    </source>
</evidence>
<gene>
    <name evidence="9" type="ORF">K4G57_05140</name>
</gene>
<keyword evidence="7 8" id="KW-0472">Membrane</keyword>
<dbReference type="RefSeq" id="WP_221532110.1">
    <property type="nucleotide sequence ID" value="NZ_JAIGYP010000006.1"/>
</dbReference>
<evidence type="ECO:0000256" key="7">
    <source>
        <dbReference type="ARBA" id="ARBA00023136"/>
    </source>
</evidence>
<dbReference type="PANTHER" id="PTHR36838">
    <property type="entry name" value="AUXIN EFFLUX CARRIER FAMILY PROTEIN"/>
    <property type="match status" value="1"/>
</dbReference>
<keyword evidence="3" id="KW-0813">Transport</keyword>
<keyword evidence="4" id="KW-1003">Cell membrane</keyword>
<comment type="subcellular location">
    <subcellularLocation>
        <location evidence="1">Cell membrane</location>
        <topology evidence="1">Multi-pass membrane protein</topology>
    </subcellularLocation>
</comment>
<proteinExistence type="inferred from homology"/>
<feature type="transmembrane region" description="Helical" evidence="8">
    <location>
        <begin position="281"/>
        <end position="299"/>
    </location>
</feature>
<keyword evidence="6 8" id="KW-1133">Transmembrane helix</keyword>
<evidence type="ECO:0000256" key="1">
    <source>
        <dbReference type="ARBA" id="ARBA00004651"/>
    </source>
</evidence>
<protein>
    <submittedName>
        <fullName evidence="9">AEC family transporter</fullName>
    </submittedName>
</protein>
<evidence type="ECO:0000256" key="8">
    <source>
        <dbReference type="SAM" id="Phobius"/>
    </source>
</evidence>
<comment type="caution">
    <text evidence="9">The sequence shown here is derived from an EMBL/GenBank/DDBJ whole genome shotgun (WGS) entry which is preliminary data.</text>
</comment>
<evidence type="ECO:0000256" key="5">
    <source>
        <dbReference type="ARBA" id="ARBA00022692"/>
    </source>
</evidence>
<evidence type="ECO:0000256" key="4">
    <source>
        <dbReference type="ARBA" id="ARBA00022475"/>
    </source>
</evidence>
<reference evidence="9 10" key="1">
    <citation type="submission" date="2021-08" db="EMBL/GenBank/DDBJ databases">
        <title>Helicobacter spp. isolated from feces of Anatolian Ground Squirrel (Spermophilus xanthoprymnus) in Turkey.</title>
        <authorList>
            <person name="Aydin F."/>
            <person name="Abay S."/>
            <person name="Kayman T."/>
            <person name="Karakaya E."/>
            <person name="Saticioglu I.B."/>
        </authorList>
    </citation>
    <scope>NUCLEOTIDE SEQUENCE [LARGE SCALE GENOMIC DNA]</scope>
    <source>
        <strain evidence="9 10">Faydin-H70</strain>
    </source>
</reference>
<keyword evidence="5 8" id="KW-0812">Transmembrane</keyword>
<organism evidence="9 10">
    <name type="scientific">Helicobacter turcicus</name>
    <dbReference type="NCBI Taxonomy" id="2867412"/>
    <lineage>
        <taxon>Bacteria</taxon>
        <taxon>Pseudomonadati</taxon>
        <taxon>Campylobacterota</taxon>
        <taxon>Epsilonproteobacteria</taxon>
        <taxon>Campylobacterales</taxon>
        <taxon>Helicobacteraceae</taxon>
        <taxon>Helicobacter</taxon>
    </lineage>
</organism>
<dbReference type="Pfam" id="PF03547">
    <property type="entry name" value="Mem_trans"/>
    <property type="match status" value="2"/>
</dbReference>
<dbReference type="InterPro" id="IPR038770">
    <property type="entry name" value="Na+/solute_symporter_sf"/>
</dbReference>
<feature type="transmembrane region" description="Helical" evidence="8">
    <location>
        <begin position="122"/>
        <end position="144"/>
    </location>
</feature>
<name>A0ABS7JN99_9HELI</name>
<evidence type="ECO:0000313" key="10">
    <source>
        <dbReference type="Proteomes" id="UP000700059"/>
    </source>
</evidence>
<feature type="transmembrane region" description="Helical" evidence="8">
    <location>
        <begin position="164"/>
        <end position="186"/>
    </location>
</feature>
<dbReference type="EMBL" id="JAIGYQ010000006">
    <property type="protein sequence ID" value="MBX7490847.1"/>
    <property type="molecule type" value="Genomic_DNA"/>
</dbReference>
<feature type="transmembrane region" description="Helical" evidence="8">
    <location>
        <begin position="6"/>
        <end position="24"/>
    </location>
</feature>
<dbReference type="PANTHER" id="PTHR36838:SF1">
    <property type="entry name" value="SLR1864 PROTEIN"/>
    <property type="match status" value="1"/>
</dbReference>
<dbReference type="InterPro" id="IPR004776">
    <property type="entry name" value="Mem_transp_PIN-like"/>
</dbReference>
<keyword evidence="10" id="KW-1185">Reference proteome</keyword>
<accession>A0ABS7JN99</accession>